<evidence type="ECO:0000259" key="4">
    <source>
        <dbReference type="PROSITE" id="PS51898"/>
    </source>
</evidence>
<evidence type="ECO:0000259" key="3">
    <source>
        <dbReference type="PROSITE" id="PS50878"/>
    </source>
</evidence>
<feature type="region of interest" description="Disordered" evidence="2">
    <location>
        <begin position="419"/>
        <end position="438"/>
    </location>
</feature>
<protein>
    <recommendedName>
        <fullName evidence="7">Reverse transcriptase domain-containing protein</fullName>
    </recommendedName>
</protein>
<dbReference type="InterPro" id="IPR043128">
    <property type="entry name" value="Rev_trsase/Diguanyl_cyclase"/>
</dbReference>
<dbReference type="GO" id="GO:0015074">
    <property type="term" value="P:DNA integration"/>
    <property type="evidence" value="ECO:0007669"/>
    <property type="project" value="InterPro"/>
</dbReference>
<dbReference type="InterPro" id="IPR013762">
    <property type="entry name" value="Integrase-like_cat_sf"/>
</dbReference>
<keyword evidence="1" id="KW-0233">DNA recombination</keyword>
<dbReference type="Pfam" id="PF00078">
    <property type="entry name" value="RVT_1"/>
    <property type="match status" value="1"/>
</dbReference>
<dbReference type="Gene3D" id="3.30.70.270">
    <property type="match status" value="1"/>
</dbReference>
<name>A0A8J2RWC0_9CRUS</name>
<dbReference type="OrthoDB" id="6362838at2759"/>
<gene>
    <name evidence="5" type="ORF">DGAL_LOCUS13148</name>
</gene>
<evidence type="ECO:0000256" key="1">
    <source>
        <dbReference type="ARBA" id="ARBA00023172"/>
    </source>
</evidence>
<organism evidence="5 6">
    <name type="scientific">Daphnia galeata</name>
    <dbReference type="NCBI Taxonomy" id="27404"/>
    <lineage>
        <taxon>Eukaryota</taxon>
        <taxon>Metazoa</taxon>
        <taxon>Ecdysozoa</taxon>
        <taxon>Arthropoda</taxon>
        <taxon>Crustacea</taxon>
        <taxon>Branchiopoda</taxon>
        <taxon>Diplostraca</taxon>
        <taxon>Cladocera</taxon>
        <taxon>Anomopoda</taxon>
        <taxon>Daphniidae</taxon>
        <taxon>Daphnia</taxon>
    </lineage>
</organism>
<dbReference type="Gene3D" id="3.10.10.10">
    <property type="entry name" value="HIV Type 1 Reverse Transcriptase, subunit A, domain 1"/>
    <property type="match status" value="1"/>
</dbReference>
<dbReference type="InterPro" id="IPR052055">
    <property type="entry name" value="Hepadnavirus_pol/RT"/>
</dbReference>
<evidence type="ECO:0000313" key="5">
    <source>
        <dbReference type="EMBL" id="CAH0109665.1"/>
    </source>
</evidence>
<evidence type="ECO:0000256" key="2">
    <source>
        <dbReference type="SAM" id="MobiDB-lite"/>
    </source>
</evidence>
<proteinExistence type="predicted"/>
<dbReference type="GO" id="GO:0003677">
    <property type="term" value="F:DNA binding"/>
    <property type="evidence" value="ECO:0007669"/>
    <property type="project" value="InterPro"/>
</dbReference>
<dbReference type="Gene3D" id="1.10.443.10">
    <property type="entry name" value="Intergrase catalytic core"/>
    <property type="match status" value="1"/>
</dbReference>
<dbReference type="EMBL" id="CAKKLH010000294">
    <property type="protein sequence ID" value="CAH0109665.1"/>
    <property type="molecule type" value="Genomic_DNA"/>
</dbReference>
<comment type="caution">
    <text evidence="5">The sequence shown here is derived from an EMBL/GenBank/DDBJ whole genome shotgun (WGS) entry which is preliminary data.</text>
</comment>
<dbReference type="Proteomes" id="UP000789390">
    <property type="component" value="Unassembled WGS sequence"/>
</dbReference>
<feature type="domain" description="Reverse transcriptase" evidence="3">
    <location>
        <begin position="528"/>
        <end position="710"/>
    </location>
</feature>
<accession>A0A8J2RWC0</accession>
<dbReference type="InterPro" id="IPR011010">
    <property type="entry name" value="DNA_brk_join_enz"/>
</dbReference>
<dbReference type="PANTHER" id="PTHR33050:SF7">
    <property type="entry name" value="RIBONUCLEASE H"/>
    <property type="match status" value="1"/>
</dbReference>
<dbReference type="PANTHER" id="PTHR33050">
    <property type="entry name" value="REVERSE TRANSCRIPTASE DOMAIN-CONTAINING PROTEIN"/>
    <property type="match status" value="1"/>
</dbReference>
<evidence type="ECO:0008006" key="7">
    <source>
        <dbReference type="Google" id="ProtNLM"/>
    </source>
</evidence>
<feature type="region of interest" description="Disordered" evidence="2">
    <location>
        <begin position="73"/>
        <end position="98"/>
    </location>
</feature>
<feature type="domain" description="Tyr recombinase" evidence="4">
    <location>
        <begin position="1183"/>
        <end position="1376"/>
    </location>
</feature>
<dbReference type="GO" id="GO:0071897">
    <property type="term" value="P:DNA biosynthetic process"/>
    <property type="evidence" value="ECO:0007669"/>
    <property type="project" value="UniProtKB-ARBA"/>
</dbReference>
<dbReference type="SUPFAM" id="SSF56672">
    <property type="entry name" value="DNA/RNA polymerases"/>
    <property type="match status" value="1"/>
</dbReference>
<dbReference type="PROSITE" id="PS50878">
    <property type="entry name" value="RT_POL"/>
    <property type="match status" value="1"/>
</dbReference>
<reference evidence="5" key="1">
    <citation type="submission" date="2021-11" db="EMBL/GenBank/DDBJ databases">
        <authorList>
            <person name="Schell T."/>
        </authorList>
    </citation>
    <scope>NUCLEOTIDE SEQUENCE</scope>
    <source>
        <strain evidence="5">M5</strain>
    </source>
</reference>
<dbReference type="PROSITE" id="PS51898">
    <property type="entry name" value="TYR_RECOMBINASE"/>
    <property type="match status" value="1"/>
</dbReference>
<dbReference type="InterPro" id="IPR000477">
    <property type="entry name" value="RT_dom"/>
</dbReference>
<dbReference type="Pfam" id="PF00589">
    <property type="entry name" value="Phage_integrase"/>
    <property type="match status" value="1"/>
</dbReference>
<dbReference type="SUPFAM" id="SSF56349">
    <property type="entry name" value="DNA breaking-rejoining enzymes"/>
    <property type="match status" value="1"/>
</dbReference>
<dbReference type="CDD" id="cd03714">
    <property type="entry name" value="RT_DIRS1"/>
    <property type="match status" value="1"/>
</dbReference>
<dbReference type="CDD" id="cd09275">
    <property type="entry name" value="RNase_HI_RT_DIRS1"/>
    <property type="match status" value="1"/>
</dbReference>
<dbReference type="InterPro" id="IPR043502">
    <property type="entry name" value="DNA/RNA_pol_sf"/>
</dbReference>
<dbReference type="GO" id="GO:0006310">
    <property type="term" value="P:DNA recombination"/>
    <property type="evidence" value="ECO:0007669"/>
    <property type="project" value="UniProtKB-KW"/>
</dbReference>
<sequence length="1386" mass="156252">MSQNFSRGGLRPSRGLVRYRYNGDGVPYGFTNGHQQDQFRRDREFREREIREREFRERELFEQRQREQFNNFRSRSPVGRRPNYDFDYENGQQQGYDPTYYGDIYEGRFEYDYEFQMEDGEIEEEGEMAEYGRNWLPENGENRENPHPHPQPVEQTGGPVPSDVTPQTTVLLVEPAREQGMVEGPATQEDSAQGAIFSTPVVPKGICSEIAELLATGISTEMSKKVSKEFPLDFEEENFSLKPPKLDGWMSRRAKEKCILKTVSAMEETLTNTQLKIMDIGPPLIDLYTRVSALEDNTPIGVRARRSLQAALQQWGRAFAHISKKRREAVVNATDPRVDYLLKDEAIFITGKEAREHLFTGEFLNLMLKEANQDETLARRDQAAAAANRARRNPTRMVRYGLPPVNPATRNFEEDFHPMVRGRGRGRTNPGVGSMRGNPRGRYESIFKSVFPSVHNLDSKEIGARLKTFSDRWEAVTDDPWVLDTVVNGLRIDFIGKPTQRFPPHNVDMTEEMRMVCDAEVASLLDKKAISEVVDSSLGFVCSFFCIPKKSGGFRPIVNLKPLNKFIKYEHFKMENLETVRFLVRKGDYFIKLDLKDAYLTIPICKSHQNYLRFAWRGRIFQFHCMAFGLSPAPRVFTKLLKVVTAILRRQGLRLVIFLDDILLLNGSEEGARKDLKTALDLLQNLGFIINWEKSVVSPTQIMEYLGMVVDSIRMTFALPSIKVKEIKKLCERAIENRQISLRNMASILGNFTWAIPTIPFAVSHYRSMQGFYLKQSKKVKGDLNKKFIISSEAETDLKWWVDNLERMNGKAFFPEKPDIEICSDASLSGWGAICNGVTTRGPWTADQACLHINCLELLGALYALQSFVGASHGLSIKIYLDNSTAVCYINKEGGTKSAQLTAIAKLITGFCEQRQLSVQAVHLAGVLNGEADKESRSSSDASDWMLDSQIFASLNEIWPMEVDLFGSFWNAQLPRFVSWRPQPEAMAVNAFSVNWSDFLGYLFPPFSMIPKCLEKISREESNAVMICPVWPSQPWYPVMLGMVCETPRLLQQSSSLLVSPRGEPHPLLSSGALQLAAWRLSGRVSEGEAFRALWSTYSWPVVEHQPFRLMNQHGGIGQLAELHASGKSYSTINVHRSMISKTLPLVEGKPIGSHPLIKSILNGCYNLNPPKPKYNSSWDPNVAITFITSLGDNRLLRLTTLSRKTVVLLALASLLRVSELTAINLQSIAFSNNGLNFSLLKPRKAQHSGPLQSFFIPSLQDPGSCPVEAVRSYIDVTAPYRNNSNNTNLFVSCIKPHRVVTSNTVSGWIRSLLTDAGIDTTIFSAHSTRGAAASKAFNVGMSMDAILKAGHWARESTFSKFYKRNQVASVAETVLGLVPPVLRTT</sequence>
<keyword evidence="6" id="KW-1185">Reference proteome</keyword>
<feature type="region of interest" description="Disordered" evidence="2">
    <location>
        <begin position="136"/>
        <end position="163"/>
    </location>
</feature>
<dbReference type="InterPro" id="IPR002104">
    <property type="entry name" value="Integrase_catalytic"/>
</dbReference>
<evidence type="ECO:0000313" key="6">
    <source>
        <dbReference type="Proteomes" id="UP000789390"/>
    </source>
</evidence>